<evidence type="ECO:0008006" key="4">
    <source>
        <dbReference type="Google" id="ProtNLM"/>
    </source>
</evidence>
<sequence length="343" mass="35862">MVLALATCLAVAAAPFWPPAAGLAAALVRGLVPVEQLLLLVVPTLAACAAVAWWAGGRLAPALAWLALAAWVLGQPLPAESPGYAAVARGWALALAAAFGLVSFVRPRLSFFVRALSALGVACAVALLWLVLTGHDPGRLAGVMGTELARRSQASLDAWQRHLRTAGVWRTVSERAPELAARATTSAERLGGLPARTAPLVPALLGLESLAALALAWGLHHRLSRVRLGPPLGSLKTFRFNDQLVWGLVAGVTIVILPSLAPLRAVGFNLLLFFGALYALRGLGILRWLASERVALAAVIGVALLLPIVGLELLAGMLSGVALAIGLGDTWGDWRNRRARQVS</sequence>
<evidence type="ECO:0000313" key="3">
    <source>
        <dbReference type="Proteomes" id="UP000019151"/>
    </source>
</evidence>
<accession>W0RM22</accession>
<feature type="transmembrane region" description="Helical" evidence="1">
    <location>
        <begin position="240"/>
        <end position="261"/>
    </location>
</feature>
<proteinExistence type="predicted"/>
<dbReference type="eggNOG" id="ENOG5033US3">
    <property type="taxonomic scope" value="Bacteria"/>
</dbReference>
<organism evidence="2 3">
    <name type="scientific">Gemmatirosa kalamazoonensis</name>
    <dbReference type="NCBI Taxonomy" id="861299"/>
    <lineage>
        <taxon>Bacteria</taxon>
        <taxon>Pseudomonadati</taxon>
        <taxon>Gemmatimonadota</taxon>
        <taxon>Gemmatimonadia</taxon>
        <taxon>Gemmatimonadales</taxon>
        <taxon>Gemmatimonadaceae</taxon>
        <taxon>Gemmatirosa</taxon>
    </lineage>
</organism>
<feature type="transmembrane region" description="Helical" evidence="1">
    <location>
        <begin position="296"/>
        <end position="325"/>
    </location>
</feature>
<feature type="transmembrane region" description="Helical" evidence="1">
    <location>
        <begin position="84"/>
        <end position="104"/>
    </location>
</feature>
<name>W0RM22_9BACT</name>
<dbReference type="PATRIC" id="fig|861299.3.peg.3003"/>
<dbReference type="EMBL" id="CP007128">
    <property type="protein sequence ID" value="AHG90488.1"/>
    <property type="molecule type" value="Genomic_DNA"/>
</dbReference>
<evidence type="ECO:0000256" key="1">
    <source>
        <dbReference type="SAM" id="Phobius"/>
    </source>
</evidence>
<dbReference type="Proteomes" id="UP000019151">
    <property type="component" value="Chromosome"/>
</dbReference>
<dbReference type="AlphaFoldDB" id="W0RM22"/>
<feature type="transmembrane region" description="Helical" evidence="1">
    <location>
        <begin position="36"/>
        <end position="55"/>
    </location>
</feature>
<keyword evidence="1" id="KW-0812">Transmembrane</keyword>
<evidence type="ECO:0000313" key="2">
    <source>
        <dbReference type="EMBL" id="AHG90488.1"/>
    </source>
</evidence>
<feature type="transmembrane region" description="Helical" evidence="1">
    <location>
        <begin position="267"/>
        <end position="289"/>
    </location>
</feature>
<dbReference type="InParanoid" id="W0RM22"/>
<feature type="transmembrane region" description="Helical" evidence="1">
    <location>
        <begin position="111"/>
        <end position="132"/>
    </location>
</feature>
<protein>
    <recommendedName>
        <fullName evidence="4">DUF2232 domain-containing protein</fullName>
    </recommendedName>
</protein>
<dbReference type="HOGENOM" id="CLU_808350_0_0_0"/>
<keyword evidence="1" id="KW-1133">Transmembrane helix</keyword>
<keyword evidence="1" id="KW-0472">Membrane</keyword>
<feature type="transmembrane region" description="Helical" evidence="1">
    <location>
        <begin position="200"/>
        <end position="219"/>
    </location>
</feature>
<dbReference type="Pfam" id="PF09991">
    <property type="entry name" value="DUF2232"/>
    <property type="match status" value="1"/>
</dbReference>
<keyword evidence="3" id="KW-1185">Reference proteome</keyword>
<dbReference type="InterPro" id="IPR018710">
    <property type="entry name" value="DUF2232"/>
</dbReference>
<dbReference type="KEGG" id="gba:J421_2951"/>
<reference evidence="2 3" key="1">
    <citation type="journal article" date="2014" name="Genome Announc.">
        <title>Genome Sequence and Methylome of Soil Bacterium Gemmatirosa kalamazoonensis KBS708T, a Member of the Rarely Cultivated Gemmatimonadetes Phylum.</title>
        <authorList>
            <person name="Debruyn J.M."/>
            <person name="Radosevich M."/>
            <person name="Wommack K.E."/>
            <person name="Polson S.W."/>
            <person name="Hauser L.J."/>
            <person name="Fawaz M.N."/>
            <person name="Korlach J."/>
            <person name="Tsai Y.C."/>
        </authorList>
    </citation>
    <scope>NUCLEOTIDE SEQUENCE [LARGE SCALE GENOMIC DNA]</scope>
    <source>
        <strain evidence="2 3">KBS708</strain>
    </source>
</reference>
<gene>
    <name evidence="2" type="ORF">J421_2951</name>
</gene>
<dbReference type="STRING" id="861299.J421_2951"/>